<dbReference type="Proteomes" id="UP000261905">
    <property type="component" value="Unassembled WGS sequence"/>
</dbReference>
<feature type="transmembrane region" description="Helical" evidence="8">
    <location>
        <begin position="90"/>
        <end position="108"/>
    </location>
</feature>
<comment type="similarity">
    <text evidence="7">Belongs to the drug/metabolite transporter (DMT) superfamily. Small multidrug resistance (SMR) (TC 2.A.7.1) family.</text>
</comment>
<comment type="caution">
    <text evidence="9">The sequence shown here is derived from an EMBL/GenBank/DDBJ whole genome shotgun (WGS) entry which is preliminary data.</text>
</comment>
<dbReference type="PANTHER" id="PTHR30561:SF1">
    <property type="entry name" value="MULTIDRUG TRANSPORTER EMRE"/>
    <property type="match status" value="1"/>
</dbReference>
<dbReference type="PANTHER" id="PTHR30561">
    <property type="entry name" value="SMR FAMILY PROTON-DEPENDENT DRUG EFFLUX TRANSPORTER SUGE"/>
    <property type="match status" value="1"/>
</dbReference>
<accession>A0A371PE09</accession>
<sequence>MKADTGMGWLLLAIAIVLEVSGTISMKFSESFTRWLPSVLMFLFYGASFTCLNFAMGYLQVSVVYAVWSGVGIVLIALFGYFVFQEKMPLSSLLWIGVIVAGVIGLNISSKGHG</sequence>
<dbReference type="Gene3D" id="1.10.3730.20">
    <property type="match status" value="1"/>
</dbReference>
<dbReference type="GO" id="GO:0005886">
    <property type="term" value="C:plasma membrane"/>
    <property type="evidence" value="ECO:0007669"/>
    <property type="project" value="UniProtKB-SubCell"/>
</dbReference>
<evidence type="ECO:0000256" key="7">
    <source>
        <dbReference type="RuleBase" id="RU003942"/>
    </source>
</evidence>
<keyword evidence="2" id="KW-0813">Transport</keyword>
<evidence type="ECO:0000256" key="4">
    <source>
        <dbReference type="ARBA" id="ARBA00022692"/>
    </source>
</evidence>
<evidence type="ECO:0000256" key="3">
    <source>
        <dbReference type="ARBA" id="ARBA00022475"/>
    </source>
</evidence>
<feature type="transmembrane region" description="Helical" evidence="8">
    <location>
        <begin position="38"/>
        <end position="56"/>
    </location>
</feature>
<evidence type="ECO:0000256" key="6">
    <source>
        <dbReference type="ARBA" id="ARBA00023136"/>
    </source>
</evidence>
<keyword evidence="3" id="KW-1003">Cell membrane</keyword>
<dbReference type="InterPro" id="IPR045324">
    <property type="entry name" value="Small_multidrug_res"/>
</dbReference>
<organism evidence="9 10">
    <name type="scientific">Paenibacillus paeoniae</name>
    <dbReference type="NCBI Taxonomy" id="2292705"/>
    <lineage>
        <taxon>Bacteria</taxon>
        <taxon>Bacillati</taxon>
        <taxon>Bacillota</taxon>
        <taxon>Bacilli</taxon>
        <taxon>Bacillales</taxon>
        <taxon>Paenibacillaceae</taxon>
        <taxon>Paenibacillus</taxon>
    </lineage>
</organism>
<evidence type="ECO:0000256" key="2">
    <source>
        <dbReference type="ARBA" id="ARBA00022448"/>
    </source>
</evidence>
<evidence type="ECO:0000256" key="5">
    <source>
        <dbReference type="ARBA" id="ARBA00022989"/>
    </source>
</evidence>
<dbReference type="FunFam" id="1.10.3730.20:FF:000001">
    <property type="entry name" value="Quaternary ammonium compound resistance transporter SugE"/>
    <property type="match status" value="1"/>
</dbReference>
<dbReference type="InterPro" id="IPR000390">
    <property type="entry name" value="Small_drug/metabolite_transptr"/>
</dbReference>
<dbReference type="OrthoDB" id="21828at2"/>
<gene>
    <name evidence="9" type="ORF">DX130_16555</name>
</gene>
<dbReference type="RefSeq" id="WP_116047312.1">
    <property type="nucleotide sequence ID" value="NZ_QUBQ01000003.1"/>
</dbReference>
<evidence type="ECO:0000313" key="9">
    <source>
        <dbReference type="EMBL" id="REK74162.1"/>
    </source>
</evidence>
<dbReference type="SUPFAM" id="SSF103481">
    <property type="entry name" value="Multidrug resistance efflux transporter EmrE"/>
    <property type="match status" value="1"/>
</dbReference>
<proteinExistence type="inferred from homology"/>
<feature type="transmembrane region" description="Helical" evidence="8">
    <location>
        <begin position="63"/>
        <end position="84"/>
    </location>
</feature>
<reference evidence="9 10" key="1">
    <citation type="submission" date="2018-08" db="EMBL/GenBank/DDBJ databases">
        <title>Paenibacillus sp. M4BSY-1, whole genome shotgun sequence.</title>
        <authorList>
            <person name="Tuo L."/>
        </authorList>
    </citation>
    <scope>NUCLEOTIDE SEQUENCE [LARGE SCALE GENOMIC DNA]</scope>
    <source>
        <strain evidence="9 10">M4BSY-1</strain>
    </source>
</reference>
<dbReference type="GO" id="GO:0022857">
    <property type="term" value="F:transmembrane transporter activity"/>
    <property type="evidence" value="ECO:0007669"/>
    <property type="project" value="InterPro"/>
</dbReference>
<name>A0A371PE09_9BACL</name>
<dbReference type="EMBL" id="QUBQ01000003">
    <property type="protein sequence ID" value="REK74162.1"/>
    <property type="molecule type" value="Genomic_DNA"/>
</dbReference>
<dbReference type="AlphaFoldDB" id="A0A371PE09"/>
<protein>
    <submittedName>
        <fullName evidence="9">QacE family quaternary ammonium compound efflux SMR transporter</fullName>
    </submittedName>
</protein>
<keyword evidence="6 8" id="KW-0472">Membrane</keyword>
<keyword evidence="4 7" id="KW-0812">Transmembrane</keyword>
<comment type="subcellular location">
    <subcellularLocation>
        <location evidence="1 7">Cell membrane</location>
        <topology evidence="1 7">Multi-pass membrane protein</topology>
    </subcellularLocation>
</comment>
<keyword evidence="5 8" id="KW-1133">Transmembrane helix</keyword>
<evidence type="ECO:0000256" key="1">
    <source>
        <dbReference type="ARBA" id="ARBA00004651"/>
    </source>
</evidence>
<dbReference type="InterPro" id="IPR037185">
    <property type="entry name" value="EmrE-like"/>
</dbReference>
<keyword evidence="10" id="KW-1185">Reference proteome</keyword>
<evidence type="ECO:0000256" key="8">
    <source>
        <dbReference type="SAM" id="Phobius"/>
    </source>
</evidence>
<evidence type="ECO:0000313" key="10">
    <source>
        <dbReference type="Proteomes" id="UP000261905"/>
    </source>
</evidence>
<dbReference type="Pfam" id="PF00893">
    <property type="entry name" value="Multi_Drug_Res"/>
    <property type="match status" value="1"/>
</dbReference>